<accession>A0ACB8U3J2</accession>
<name>A0ACB8U3J2_9APHY</name>
<proteinExistence type="predicted"/>
<dbReference type="EMBL" id="MU274912">
    <property type="protein sequence ID" value="KAI0088805.1"/>
    <property type="molecule type" value="Genomic_DNA"/>
</dbReference>
<organism evidence="1 2">
    <name type="scientific">Irpex rosettiformis</name>
    <dbReference type="NCBI Taxonomy" id="378272"/>
    <lineage>
        <taxon>Eukaryota</taxon>
        <taxon>Fungi</taxon>
        <taxon>Dikarya</taxon>
        <taxon>Basidiomycota</taxon>
        <taxon>Agaricomycotina</taxon>
        <taxon>Agaricomycetes</taxon>
        <taxon>Polyporales</taxon>
        <taxon>Irpicaceae</taxon>
        <taxon>Irpex</taxon>
    </lineage>
</organism>
<protein>
    <submittedName>
        <fullName evidence="1">Uncharacterized protein</fullName>
    </submittedName>
</protein>
<evidence type="ECO:0000313" key="2">
    <source>
        <dbReference type="Proteomes" id="UP001055072"/>
    </source>
</evidence>
<dbReference type="Proteomes" id="UP001055072">
    <property type="component" value="Unassembled WGS sequence"/>
</dbReference>
<reference evidence="1" key="1">
    <citation type="journal article" date="2021" name="Environ. Microbiol.">
        <title>Gene family expansions and transcriptome signatures uncover fungal adaptations to wood decay.</title>
        <authorList>
            <person name="Hage H."/>
            <person name="Miyauchi S."/>
            <person name="Viragh M."/>
            <person name="Drula E."/>
            <person name="Min B."/>
            <person name="Chaduli D."/>
            <person name="Navarro D."/>
            <person name="Favel A."/>
            <person name="Norest M."/>
            <person name="Lesage-Meessen L."/>
            <person name="Balint B."/>
            <person name="Merenyi Z."/>
            <person name="de Eugenio L."/>
            <person name="Morin E."/>
            <person name="Martinez A.T."/>
            <person name="Baldrian P."/>
            <person name="Stursova M."/>
            <person name="Martinez M.J."/>
            <person name="Novotny C."/>
            <person name="Magnuson J.K."/>
            <person name="Spatafora J.W."/>
            <person name="Maurice S."/>
            <person name="Pangilinan J."/>
            <person name="Andreopoulos W."/>
            <person name="LaButti K."/>
            <person name="Hundley H."/>
            <person name="Na H."/>
            <person name="Kuo A."/>
            <person name="Barry K."/>
            <person name="Lipzen A."/>
            <person name="Henrissat B."/>
            <person name="Riley R."/>
            <person name="Ahrendt S."/>
            <person name="Nagy L.G."/>
            <person name="Grigoriev I.V."/>
            <person name="Martin F."/>
            <person name="Rosso M.N."/>
        </authorList>
    </citation>
    <scope>NUCLEOTIDE SEQUENCE</scope>
    <source>
        <strain evidence="1">CBS 384.51</strain>
    </source>
</reference>
<gene>
    <name evidence="1" type="ORF">BDY19DRAFT_946052</name>
</gene>
<evidence type="ECO:0000313" key="1">
    <source>
        <dbReference type="EMBL" id="KAI0088805.1"/>
    </source>
</evidence>
<sequence length="440" mass="48214">MPMSVPLPFPMHTTSQGANCVHNADPHQEQMPTQPEYEPGKPMLCLNAPRLDITSIHRSIHPLQFDDESLSSPIESMSPVVFRRYDDDWSDSYLTRGSDSVFSYSSTHTGAWYHHTSYNFLSPQRVPSSSSHRSLLTRPPSRSSSLRSLHTRSAPMSRAPSPSPSESAASHDRCSERMVFAPNDLDELEFSSVPTPPSHSPSSSGSSSSPPIWLSWKSSKSAHSRSDPSLTKSTTSLQSEQSQKTFSSLAMTNIRIPSEPILDVHSPSVMSGSLSPWAHGAPTPIVTPKRSKPKVKPRSLSSASSTSDEYLPEKTFKATTLRRMRQLVARKSISSLDAMLSGVSKSDPPHSPTTTFTSTSTSEQTTASPARSHTPSSFNANSNNFTDHLPAITITPSDTVHDSVDVEHTFSAHRIIHGVWKKQEISDVIPVLRSMRFGGK</sequence>
<comment type="caution">
    <text evidence="1">The sequence shown here is derived from an EMBL/GenBank/DDBJ whole genome shotgun (WGS) entry which is preliminary data.</text>
</comment>
<keyword evidence="2" id="KW-1185">Reference proteome</keyword>